<name>A0A841PZ25_9BACL</name>
<gene>
    <name evidence="1" type="ORF">HNR44_001760</name>
</gene>
<dbReference type="EMBL" id="JACHHJ010000002">
    <property type="protein sequence ID" value="MBB6449782.1"/>
    <property type="molecule type" value="Genomic_DNA"/>
</dbReference>
<evidence type="ECO:0000313" key="1">
    <source>
        <dbReference type="EMBL" id="MBB6449782.1"/>
    </source>
</evidence>
<dbReference type="RefSeq" id="WP_343069429.1">
    <property type="nucleotide sequence ID" value="NZ_JACHHJ010000002.1"/>
</dbReference>
<comment type="caution">
    <text evidence="1">The sequence shown here is derived from an EMBL/GenBank/DDBJ whole genome shotgun (WGS) entry which is preliminary data.</text>
</comment>
<keyword evidence="2" id="KW-1185">Reference proteome</keyword>
<dbReference type="Proteomes" id="UP000568839">
    <property type="component" value="Unassembled WGS sequence"/>
</dbReference>
<proteinExistence type="predicted"/>
<dbReference type="SUPFAM" id="SSF89360">
    <property type="entry name" value="HesB-like domain"/>
    <property type="match status" value="1"/>
</dbReference>
<accession>A0A841PZ25</accession>
<dbReference type="InterPro" id="IPR035903">
    <property type="entry name" value="HesB-like_dom_sf"/>
</dbReference>
<sequence length="91" mass="9691">MMTITETAKEVLVSTMNENQAEGIRFYFAGQGCCGPQLGVSMDTPEQEDTIQEVNGISVAMDQRVASMAEGVSLDVKNGGLVMEGLPESNC</sequence>
<dbReference type="AlphaFoldDB" id="A0A841PZ25"/>
<protein>
    <submittedName>
        <fullName evidence="1">Fe-S cluster assembly iron-binding protein IscA</fullName>
    </submittedName>
</protein>
<evidence type="ECO:0000313" key="2">
    <source>
        <dbReference type="Proteomes" id="UP000568839"/>
    </source>
</evidence>
<organism evidence="1 2">
    <name type="scientific">Geomicrobium halophilum</name>
    <dbReference type="NCBI Taxonomy" id="549000"/>
    <lineage>
        <taxon>Bacteria</taxon>
        <taxon>Bacillati</taxon>
        <taxon>Bacillota</taxon>
        <taxon>Bacilli</taxon>
        <taxon>Bacillales</taxon>
        <taxon>Geomicrobium</taxon>
    </lineage>
</organism>
<dbReference type="Gene3D" id="2.60.300.12">
    <property type="entry name" value="HesB-like domain"/>
    <property type="match status" value="1"/>
</dbReference>
<reference evidence="1 2" key="1">
    <citation type="submission" date="2020-08" db="EMBL/GenBank/DDBJ databases">
        <title>Genomic Encyclopedia of Type Strains, Phase IV (KMG-IV): sequencing the most valuable type-strain genomes for metagenomic binning, comparative biology and taxonomic classification.</title>
        <authorList>
            <person name="Goeker M."/>
        </authorList>
    </citation>
    <scope>NUCLEOTIDE SEQUENCE [LARGE SCALE GENOMIC DNA]</scope>
    <source>
        <strain evidence="1 2">DSM 21769</strain>
    </source>
</reference>